<dbReference type="PANTHER" id="PTHR45982">
    <property type="entry name" value="REGULATOR OF CHROMOSOME CONDENSATION"/>
    <property type="match status" value="1"/>
</dbReference>
<dbReference type="AlphaFoldDB" id="A0A2S5DIY8"/>
<dbReference type="PROSITE" id="PS51257">
    <property type="entry name" value="PROKAR_LIPOPROTEIN"/>
    <property type="match status" value="1"/>
</dbReference>
<evidence type="ECO:0008006" key="5">
    <source>
        <dbReference type="Google" id="ProtNLM"/>
    </source>
</evidence>
<accession>A0A2S5DIY8</accession>
<keyword evidence="2" id="KW-0732">Signal</keyword>
<evidence type="ECO:0000313" key="3">
    <source>
        <dbReference type="EMBL" id="POZ63050.1"/>
    </source>
</evidence>
<evidence type="ECO:0000256" key="1">
    <source>
        <dbReference type="SAM" id="MobiDB-lite"/>
    </source>
</evidence>
<keyword evidence="4" id="KW-1185">Reference proteome</keyword>
<feature type="signal peptide" evidence="2">
    <location>
        <begin position="1"/>
        <end position="24"/>
    </location>
</feature>
<dbReference type="Gene3D" id="2.130.10.30">
    <property type="entry name" value="Regulator of chromosome condensation 1/beta-lactamase-inhibitor protein II"/>
    <property type="match status" value="2"/>
</dbReference>
<gene>
    <name evidence="3" type="ORF">C2I19_04380</name>
</gene>
<feature type="chain" id="PRO_5015770056" description="Chromosome condensation regulator RCC1" evidence="2">
    <location>
        <begin position="25"/>
        <end position="557"/>
    </location>
</feature>
<dbReference type="RefSeq" id="WP_103901496.1">
    <property type="nucleotide sequence ID" value="NZ_PQWB01000017.1"/>
</dbReference>
<organism evidence="3 4">
    <name type="scientific">Chromobacterium alticapitis</name>
    <dbReference type="NCBI Taxonomy" id="2073169"/>
    <lineage>
        <taxon>Bacteria</taxon>
        <taxon>Pseudomonadati</taxon>
        <taxon>Pseudomonadota</taxon>
        <taxon>Betaproteobacteria</taxon>
        <taxon>Neisseriales</taxon>
        <taxon>Chromobacteriaceae</taxon>
        <taxon>Chromobacterium</taxon>
    </lineage>
</organism>
<name>A0A2S5DIY8_9NEIS</name>
<sequence length="557" mass="57147">MNRIHTPWRLSALALGVGLIGALAGCGGGGDSGASTGDNGNTNSLAGGSLQLDVFGKRGGTLAAASSSCAGNLQLTWQSYNQSSTQEGNYIDDPDPSSPLLVRASCGFRTTGLILAPQTVFATPSVFTVAQADGTLAVWGSKRLGGDTSVLAVQPKNVAQVVGSERAWAVLQKDGTVVSWGRPASGGNSKDQGGPGDPNFGPVAPLNKVSKLWALKRGFVALNADGSASAWGNLEQPFDSDGAMSSISSFFTPDMLAKFRDVTDVSYTEGAVAVLKKDGTVFAFGDPSVGGDASGVAAKLSNVVKVYSTDYSFIALKKDGSVVTWGQNFDNTSTGLYDGSEPMPQANLSLLSNRNVIAALSQSGVVSTIGSVIFDRGADFNDPKKGISNVAKVFASKTAFVALKQDGTVASWGDSQLNNVASVQAQLNNVVTVASTENAFAALKKDGTVVTWGDETRGGDSSAVQSRLSNVVALFSNDYAFAALKQDGTVVTWGAAAHGGDSSAVQAKLQNIRAIYSTDLGGFLAVAKDGKVVNWGSPSAGGGKLPANLTTIPFLQN</sequence>
<dbReference type="Proteomes" id="UP000237082">
    <property type="component" value="Unassembled WGS sequence"/>
</dbReference>
<comment type="caution">
    <text evidence="3">The sequence shown here is derived from an EMBL/GenBank/DDBJ whole genome shotgun (WGS) entry which is preliminary data.</text>
</comment>
<evidence type="ECO:0000256" key="2">
    <source>
        <dbReference type="SAM" id="SignalP"/>
    </source>
</evidence>
<dbReference type="InterPro" id="IPR051553">
    <property type="entry name" value="Ran_GTPase-activating"/>
</dbReference>
<dbReference type="SUPFAM" id="SSF50985">
    <property type="entry name" value="RCC1/BLIP-II"/>
    <property type="match status" value="2"/>
</dbReference>
<dbReference type="OrthoDB" id="8577868at2"/>
<dbReference type="EMBL" id="PQWB01000017">
    <property type="protein sequence ID" value="POZ63050.1"/>
    <property type="molecule type" value="Genomic_DNA"/>
</dbReference>
<evidence type="ECO:0000313" key="4">
    <source>
        <dbReference type="Proteomes" id="UP000237082"/>
    </source>
</evidence>
<feature type="region of interest" description="Disordered" evidence="1">
    <location>
        <begin position="181"/>
        <end position="201"/>
    </location>
</feature>
<proteinExistence type="predicted"/>
<dbReference type="PANTHER" id="PTHR45982:SF1">
    <property type="entry name" value="REGULATOR OF CHROMOSOME CONDENSATION"/>
    <property type="match status" value="1"/>
</dbReference>
<reference evidence="4" key="1">
    <citation type="submission" date="2018-02" db="EMBL/GenBank/DDBJ databases">
        <authorList>
            <person name="O'Hara-Hanley K."/>
            <person name="Soby S."/>
        </authorList>
    </citation>
    <scope>NUCLEOTIDE SEQUENCE [LARGE SCALE GENOMIC DNA]</scope>
    <source>
        <strain evidence="4">MWU14-2602</strain>
    </source>
</reference>
<dbReference type="InterPro" id="IPR009091">
    <property type="entry name" value="RCC1/BLIP-II"/>
</dbReference>
<protein>
    <recommendedName>
        <fullName evidence="5">Chromosome condensation regulator RCC1</fullName>
    </recommendedName>
</protein>